<sequence length="488" mass="56300">TRKMVFDTSRCGLCEKDLRKESKRILINNREMFDYVNDLYYKLYGTVLPEDVVICSACRTRQSKYLKKLSSIEQTKVPANDNAMETDSRSMISTETIRFTITSTTITHKNAALQCDLLTSNTLKLHIIFPPFSKKYCSICRQDFQAKTCVTISDRHIENDNINEIAIQTIQQSNTEQNCTVSDDTISTLIKELQSMLKNLTVAYMHILPPLTFDDPLRHTDEDYMTFIGIVKEQFKDLCSYVDMRDTNNRSVEMAIGCLLTKLRIGVVQNSSLKFVHGYLSIVASLINAYRPSFINDTSHDEELAKAFFERKDMINDLEKNLEDEDIMKARQWLKYDAAQACPDFPILTEEKLREFTLDVFQVKQARNYTIEHLDLDGEYEIRVRKEDKQLLRVNLQSKHSARKNYHILIKYNDETVTGACCQCPVGSRTVGTCSHATSVIWYLGIARHEPDKYLTTRSSKYLELFEDANHYSSESSDDDNTPYTLAD</sequence>
<keyword evidence="6" id="KW-1185">Reference proteome</keyword>
<evidence type="ECO:0000313" key="6">
    <source>
        <dbReference type="Proteomes" id="UP000663829"/>
    </source>
</evidence>
<dbReference type="Proteomes" id="UP000681722">
    <property type="component" value="Unassembled WGS sequence"/>
</dbReference>
<evidence type="ECO:0000259" key="2">
    <source>
        <dbReference type="PROSITE" id="PS50966"/>
    </source>
</evidence>
<dbReference type="EMBL" id="CAJNOQ010031764">
    <property type="protein sequence ID" value="CAF1581715.1"/>
    <property type="molecule type" value="Genomic_DNA"/>
</dbReference>
<keyword evidence="1" id="KW-0863">Zinc-finger</keyword>
<dbReference type="InterPro" id="IPR007527">
    <property type="entry name" value="Znf_SWIM"/>
</dbReference>
<dbReference type="GO" id="GO:0008270">
    <property type="term" value="F:zinc ion binding"/>
    <property type="evidence" value="ECO:0007669"/>
    <property type="project" value="UniProtKB-KW"/>
</dbReference>
<dbReference type="EMBL" id="CAJOBA010058997">
    <property type="protein sequence ID" value="CAF4312574.1"/>
    <property type="molecule type" value="Genomic_DNA"/>
</dbReference>
<feature type="domain" description="SWIM-type" evidence="2">
    <location>
        <begin position="406"/>
        <end position="445"/>
    </location>
</feature>
<keyword evidence="1" id="KW-0862">Zinc</keyword>
<evidence type="ECO:0000313" key="4">
    <source>
        <dbReference type="EMBL" id="CAF4312574.1"/>
    </source>
</evidence>
<accession>A0A815ZD48</accession>
<dbReference type="OrthoDB" id="10046738at2759"/>
<protein>
    <recommendedName>
        <fullName evidence="2">SWIM-type domain-containing protein</fullName>
    </recommendedName>
</protein>
<feature type="non-terminal residue" evidence="3">
    <location>
        <position position="1"/>
    </location>
</feature>
<evidence type="ECO:0000313" key="3">
    <source>
        <dbReference type="EMBL" id="CAF1581715.1"/>
    </source>
</evidence>
<reference evidence="3" key="1">
    <citation type="submission" date="2021-02" db="EMBL/GenBank/DDBJ databases">
        <authorList>
            <person name="Nowell W R."/>
        </authorList>
    </citation>
    <scope>NUCLEOTIDE SEQUENCE</scope>
</reference>
<gene>
    <name evidence="3" type="ORF">GPM918_LOCUS41144</name>
    <name evidence="5" type="ORF">SRO942_LOCUS42160</name>
    <name evidence="4" type="ORF">TMI583_LOCUS39146</name>
</gene>
<evidence type="ECO:0000313" key="5">
    <source>
        <dbReference type="EMBL" id="CAF4449618.1"/>
    </source>
</evidence>
<comment type="caution">
    <text evidence="3">The sequence shown here is derived from an EMBL/GenBank/DDBJ whole genome shotgun (WGS) entry which is preliminary data.</text>
</comment>
<dbReference type="Proteomes" id="UP000682733">
    <property type="component" value="Unassembled WGS sequence"/>
</dbReference>
<proteinExistence type="predicted"/>
<evidence type="ECO:0000256" key="1">
    <source>
        <dbReference type="PROSITE-ProRule" id="PRU00325"/>
    </source>
</evidence>
<dbReference type="PROSITE" id="PS50966">
    <property type="entry name" value="ZF_SWIM"/>
    <property type="match status" value="1"/>
</dbReference>
<keyword evidence="1" id="KW-0479">Metal-binding</keyword>
<name>A0A815ZD48_9BILA</name>
<organism evidence="3 6">
    <name type="scientific">Didymodactylos carnosus</name>
    <dbReference type="NCBI Taxonomy" id="1234261"/>
    <lineage>
        <taxon>Eukaryota</taxon>
        <taxon>Metazoa</taxon>
        <taxon>Spiralia</taxon>
        <taxon>Gnathifera</taxon>
        <taxon>Rotifera</taxon>
        <taxon>Eurotatoria</taxon>
        <taxon>Bdelloidea</taxon>
        <taxon>Philodinida</taxon>
        <taxon>Philodinidae</taxon>
        <taxon>Didymodactylos</taxon>
    </lineage>
</organism>
<dbReference type="EMBL" id="CAJOBC010097735">
    <property type="protein sequence ID" value="CAF4449618.1"/>
    <property type="molecule type" value="Genomic_DNA"/>
</dbReference>
<dbReference type="Proteomes" id="UP000663829">
    <property type="component" value="Unassembled WGS sequence"/>
</dbReference>
<dbReference type="AlphaFoldDB" id="A0A815ZD48"/>